<dbReference type="SUPFAM" id="SSF46894">
    <property type="entry name" value="C-terminal effector domain of the bipartite response regulators"/>
    <property type="match status" value="1"/>
</dbReference>
<evidence type="ECO:0000259" key="1">
    <source>
        <dbReference type="PROSITE" id="PS50043"/>
    </source>
</evidence>
<name>A0ABY4P3T1_9PSEU</name>
<dbReference type="PANTHER" id="PTHR47691">
    <property type="entry name" value="REGULATOR-RELATED"/>
    <property type="match status" value="1"/>
</dbReference>
<dbReference type="RefSeq" id="WP_116111226.1">
    <property type="nucleotide sequence ID" value="NZ_CP091196.1"/>
</dbReference>
<dbReference type="Pfam" id="PF00196">
    <property type="entry name" value="GerE"/>
    <property type="match status" value="1"/>
</dbReference>
<dbReference type="InterPro" id="IPR000792">
    <property type="entry name" value="Tscrpt_reg_LuxR_C"/>
</dbReference>
<dbReference type="Gene3D" id="1.10.10.10">
    <property type="entry name" value="Winged helix-like DNA-binding domain superfamily/Winged helix DNA-binding domain"/>
    <property type="match status" value="1"/>
</dbReference>
<evidence type="ECO:0000313" key="2">
    <source>
        <dbReference type="EMBL" id="UQS26881.1"/>
    </source>
</evidence>
<dbReference type="InterPro" id="IPR049945">
    <property type="entry name" value="AAA_22"/>
</dbReference>
<gene>
    <name evidence="2" type="ORF">L1857_30820</name>
</gene>
<dbReference type="Proteomes" id="UP000830158">
    <property type="component" value="Chromosome"/>
</dbReference>
<keyword evidence="3" id="KW-1185">Reference proteome</keyword>
<dbReference type="InterPro" id="IPR027417">
    <property type="entry name" value="P-loop_NTPase"/>
</dbReference>
<dbReference type="PRINTS" id="PR00364">
    <property type="entry name" value="DISEASERSIST"/>
</dbReference>
<protein>
    <submittedName>
        <fullName evidence="2">LuxR C-terminal-related transcriptional regulator</fullName>
    </submittedName>
</protein>
<dbReference type="PANTHER" id="PTHR47691:SF3">
    <property type="entry name" value="HTH-TYPE TRANSCRIPTIONAL REGULATOR RV0890C-RELATED"/>
    <property type="match status" value="1"/>
</dbReference>
<evidence type="ECO:0000313" key="3">
    <source>
        <dbReference type="Proteomes" id="UP000830158"/>
    </source>
</evidence>
<dbReference type="Gene3D" id="3.40.50.300">
    <property type="entry name" value="P-loop containing nucleotide triphosphate hydrolases"/>
    <property type="match status" value="1"/>
</dbReference>
<dbReference type="CDD" id="cd06170">
    <property type="entry name" value="LuxR_C_like"/>
    <property type="match status" value="1"/>
</dbReference>
<proteinExistence type="predicted"/>
<dbReference type="SMART" id="SM00421">
    <property type="entry name" value="HTH_LUXR"/>
    <property type="match status" value="1"/>
</dbReference>
<dbReference type="SMART" id="SM00382">
    <property type="entry name" value="AAA"/>
    <property type="match status" value="1"/>
</dbReference>
<sequence length="773" mass="83414">MIRRAELASAGLTSLVGRDELLRSLAGLLRDDVRLITLTGPAGVGKTRLAVTLAQRTGSAFDVTAVVHLADLNPASNAAEAVAQSIVTALGITDHHSQRPALQVLVERLHEQRALLVVDNAEHLLDAVADVVVTLLDEVPGLSVVATSRHRLELVGERIITVPPVSIPEVHASPERAHTSEAVVLLLERATAAGYPAIPHDGPVFAAVVELARWSGGLPLVIELIAAQMGSGLSPDKILQRLDGGRLLTATARRTQPHHRTLTQALDVSWALCSPAQQRLWARLAVFSGGFDLEAAEEVCGGDDAVGTGEVMTLVKGLVRQSIVLMSPDGRYTQLQPLREYGLRHLDALGETRRVRDAHCGWVRRLVADAAAQWFGPQELEWLARVYREMPNIRAAVDWCAGSGEVETGLAIVTDVMRTRIPFFYAQQATTCAWIENLLRAGPGEPSMVRVAALASLGFTLTAIGDRSRGEHYRDACLAMARELGAEDAPPVLYVEGTYRVLSLGDTAGLPLLRRARDGFRAAGMAGDGQMAALILSVAAGLLGPSEIADAASDECLADAEAHESPWAASWALWTQGLPARTHPRYVLHECLRPQVEMGDRWGSTWTVEAGAWWRSRAGQPREAARLLGGCLGLQQRHGVGLGGLVPFRRQRRLAEERIVAAIGEATFRAAYAEGTQLSTEEVYDLALRPVEVNTVDVRPDVTLRALTAAETRVAALVADGLSNPQIAAELAVSRRTVETHLTKIFAKLRMNRRAQLATWYTQQTAAPARRAT</sequence>
<reference evidence="2" key="1">
    <citation type="submission" date="2022-01" db="EMBL/GenBank/DDBJ databases">
        <title>PSI-footprinting approach for the identification of protein synthesis inhibitor producers.</title>
        <authorList>
            <person name="Handel F."/>
            <person name="Kulik A."/>
            <person name="Wex K.W."/>
            <person name="Berscheid A."/>
            <person name="Saur J.S."/>
            <person name="Winkler A."/>
            <person name="Wibberg D."/>
            <person name="Kalinowski J."/>
            <person name="Broetz-Oesterhelt H."/>
            <person name="Mast Y."/>
        </authorList>
    </citation>
    <scope>NUCLEOTIDE SEQUENCE</scope>
    <source>
        <strain evidence="2">KNN 49.3e</strain>
    </source>
</reference>
<dbReference type="SUPFAM" id="SSF52540">
    <property type="entry name" value="P-loop containing nucleoside triphosphate hydrolases"/>
    <property type="match status" value="1"/>
</dbReference>
<dbReference type="PRINTS" id="PR00038">
    <property type="entry name" value="HTHLUXR"/>
</dbReference>
<feature type="domain" description="HTH luxR-type" evidence="1">
    <location>
        <begin position="700"/>
        <end position="765"/>
    </location>
</feature>
<dbReference type="EMBL" id="CP091196">
    <property type="protein sequence ID" value="UQS26881.1"/>
    <property type="molecule type" value="Genomic_DNA"/>
</dbReference>
<dbReference type="InterPro" id="IPR003593">
    <property type="entry name" value="AAA+_ATPase"/>
</dbReference>
<organism evidence="2 3">
    <name type="scientific">Amycolatopsis thermalba</name>
    <dbReference type="NCBI Taxonomy" id="944492"/>
    <lineage>
        <taxon>Bacteria</taxon>
        <taxon>Bacillati</taxon>
        <taxon>Actinomycetota</taxon>
        <taxon>Actinomycetes</taxon>
        <taxon>Pseudonocardiales</taxon>
        <taxon>Pseudonocardiaceae</taxon>
        <taxon>Amycolatopsis</taxon>
    </lineage>
</organism>
<dbReference type="InterPro" id="IPR016032">
    <property type="entry name" value="Sig_transdc_resp-reg_C-effctor"/>
</dbReference>
<dbReference type="Pfam" id="PF13401">
    <property type="entry name" value="AAA_22"/>
    <property type="match status" value="1"/>
</dbReference>
<accession>A0ABY4P3T1</accession>
<dbReference type="InterPro" id="IPR036388">
    <property type="entry name" value="WH-like_DNA-bd_sf"/>
</dbReference>
<dbReference type="PROSITE" id="PS50043">
    <property type="entry name" value="HTH_LUXR_2"/>
    <property type="match status" value="1"/>
</dbReference>